<feature type="compositionally biased region" description="Low complexity" evidence="9">
    <location>
        <begin position="129"/>
        <end position="138"/>
    </location>
</feature>
<evidence type="ECO:0000256" key="4">
    <source>
        <dbReference type="ARBA" id="ARBA00022833"/>
    </source>
</evidence>
<keyword evidence="2" id="KW-0479">Metal-binding</keyword>
<feature type="domain" description="C2H2-type" evidence="10">
    <location>
        <begin position="59"/>
        <end position="86"/>
    </location>
</feature>
<evidence type="ECO:0000256" key="7">
    <source>
        <dbReference type="ARBA" id="ARBA00023242"/>
    </source>
</evidence>
<evidence type="ECO:0000256" key="5">
    <source>
        <dbReference type="ARBA" id="ARBA00023015"/>
    </source>
</evidence>
<evidence type="ECO:0000256" key="1">
    <source>
        <dbReference type="ARBA" id="ARBA00004123"/>
    </source>
</evidence>
<evidence type="ECO:0000256" key="6">
    <source>
        <dbReference type="ARBA" id="ARBA00023163"/>
    </source>
</evidence>
<dbReference type="Gene3D" id="3.30.160.60">
    <property type="entry name" value="Classic Zinc Finger"/>
    <property type="match status" value="1"/>
</dbReference>
<feature type="region of interest" description="Disordered" evidence="9">
    <location>
        <begin position="129"/>
        <end position="156"/>
    </location>
</feature>
<evidence type="ECO:0000256" key="8">
    <source>
        <dbReference type="PROSITE-ProRule" id="PRU00042"/>
    </source>
</evidence>
<dbReference type="EMBL" id="QGNW01001144">
    <property type="protein sequence ID" value="RVW53502.1"/>
    <property type="molecule type" value="Genomic_DNA"/>
</dbReference>
<dbReference type="InterPro" id="IPR052426">
    <property type="entry name" value="Plant_dev_regulator"/>
</dbReference>
<gene>
    <name evidence="11" type="primary">SUP_2</name>
    <name evidence="11" type="ORF">CK203_104068</name>
</gene>
<dbReference type="GO" id="GO:0008270">
    <property type="term" value="F:zinc ion binding"/>
    <property type="evidence" value="ECO:0007669"/>
    <property type="project" value="UniProtKB-KW"/>
</dbReference>
<dbReference type="PANTHER" id="PTHR45801">
    <property type="entry name" value="OS07G0101800 PROTEIN"/>
    <property type="match status" value="1"/>
</dbReference>
<evidence type="ECO:0000256" key="2">
    <source>
        <dbReference type="ARBA" id="ARBA00022723"/>
    </source>
</evidence>
<dbReference type="InterPro" id="IPR036236">
    <property type="entry name" value="Znf_C2H2_sf"/>
</dbReference>
<evidence type="ECO:0000313" key="11">
    <source>
        <dbReference type="EMBL" id="RVW53502.1"/>
    </source>
</evidence>
<dbReference type="Proteomes" id="UP000288805">
    <property type="component" value="Unassembled WGS sequence"/>
</dbReference>
<keyword evidence="5" id="KW-0805">Transcription regulation</keyword>
<reference evidence="11 12" key="1">
    <citation type="journal article" date="2018" name="PLoS Genet.">
        <title>Population sequencing reveals clonal diversity and ancestral inbreeding in the grapevine cultivar Chardonnay.</title>
        <authorList>
            <person name="Roach M.J."/>
            <person name="Johnson D.L."/>
            <person name="Bohlmann J."/>
            <person name="van Vuuren H.J."/>
            <person name="Jones S.J."/>
            <person name="Pretorius I.S."/>
            <person name="Schmidt S.A."/>
            <person name="Borneman A.R."/>
        </authorList>
    </citation>
    <scope>NUCLEOTIDE SEQUENCE [LARGE SCALE GENOMIC DNA]</scope>
    <source>
        <strain evidence="12">cv. Chardonnay</strain>
        <tissue evidence="11">Leaf</tissue>
    </source>
</reference>
<feature type="compositionally biased region" description="Basic and acidic residues" evidence="9">
    <location>
        <begin position="179"/>
        <end position="195"/>
    </location>
</feature>
<evidence type="ECO:0000259" key="10">
    <source>
        <dbReference type="PROSITE" id="PS50157"/>
    </source>
</evidence>
<protein>
    <submittedName>
        <fullName evidence="11">Transcriptional regulator SUPERMAN</fullName>
    </submittedName>
</protein>
<keyword evidence="7" id="KW-0539">Nucleus</keyword>
<dbReference type="OrthoDB" id="1708403at2759"/>
<dbReference type="PROSITE" id="PS50157">
    <property type="entry name" value="ZINC_FINGER_C2H2_2"/>
    <property type="match status" value="1"/>
</dbReference>
<evidence type="ECO:0000256" key="3">
    <source>
        <dbReference type="ARBA" id="ARBA00022771"/>
    </source>
</evidence>
<feature type="region of interest" description="Disordered" evidence="9">
    <location>
        <begin position="179"/>
        <end position="203"/>
    </location>
</feature>
<dbReference type="PROSITE" id="PS00028">
    <property type="entry name" value="ZINC_FINGER_C2H2_1"/>
    <property type="match status" value="1"/>
</dbReference>
<comment type="caution">
    <text evidence="11">The sequence shown here is derived from an EMBL/GenBank/DDBJ whole genome shotgun (WGS) entry which is preliminary data.</text>
</comment>
<name>A0A438F1I1_VITVI</name>
<comment type="subcellular location">
    <subcellularLocation>
        <location evidence="1">Nucleus</location>
    </subcellularLocation>
</comment>
<proteinExistence type="predicted"/>
<sequence>MPLSYFISPKLTPTLQYQISISGAVTNPLTLSSGQVKATRECNRLISSEYGASRPPKSYPCSFCRREFSSAQALGGHMNVHRRDRAWLRHSLPWASQYNNPNPSFSSPHSAKFLQFNLAVPSLPPSFSAFSSSPSSASTDEENYGDTKEEEKKSSKRAFVGLGKVESFMQEDEVKILKREKGIRSDPKENLDLELRLGYSNNN</sequence>
<accession>A0A438F1I1</accession>
<dbReference type="Pfam" id="PF13912">
    <property type="entry name" value="zf-C2H2_6"/>
    <property type="match status" value="1"/>
</dbReference>
<keyword evidence="4" id="KW-0862">Zinc</keyword>
<dbReference type="PANTHER" id="PTHR45801:SF110">
    <property type="entry name" value="TRANSCRIPTIONAL REGULATOR SUPERMAN"/>
    <property type="match status" value="1"/>
</dbReference>
<dbReference type="SUPFAM" id="SSF57667">
    <property type="entry name" value="beta-beta-alpha zinc fingers"/>
    <property type="match status" value="1"/>
</dbReference>
<organism evidence="11 12">
    <name type="scientific">Vitis vinifera</name>
    <name type="common">Grape</name>
    <dbReference type="NCBI Taxonomy" id="29760"/>
    <lineage>
        <taxon>Eukaryota</taxon>
        <taxon>Viridiplantae</taxon>
        <taxon>Streptophyta</taxon>
        <taxon>Embryophyta</taxon>
        <taxon>Tracheophyta</taxon>
        <taxon>Spermatophyta</taxon>
        <taxon>Magnoliopsida</taxon>
        <taxon>eudicotyledons</taxon>
        <taxon>Gunneridae</taxon>
        <taxon>Pentapetalae</taxon>
        <taxon>rosids</taxon>
        <taxon>Vitales</taxon>
        <taxon>Vitaceae</taxon>
        <taxon>Viteae</taxon>
        <taxon>Vitis</taxon>
    </lineage>
</organism>
<dbReference type="GO" id="GO:0005634">
    <property type="term" value="C:nucleus"/>
    <property type="evidence" value="ECO:0007669"/>
    <property type="project" value="UniProtKB-SubCell"/>
</dbReference>
<evidence type="ECO:0000313" key="12">
    <source>
        <dbReference type="Proteomes" id="UP000288805"/>
    </source>
</evidence>
<evidence type="ECO:0000256" key="9">
    <source>
        <dbReference type="SAM" id="MobiDB-lite"/>
    </source>
</evidence>
<dbReference type="InterPro" id="IPR013087">
    <property type="entry name" value="Znf_C2H2_type"/>
</dbReference>
<keyword evidence="6" id="KW-0804">Transcription</keyword>
<keyword evidence="3 8" id="KW-0863">Zinc-finger</keyword>
<dbReference type="AlphaFoldDB" id="A0A438F1I1"/>